<evidence type="ECO:0000313" key="2">
    <source>
        <dbReference type="Proteomes" id="UP000317496"/>
    </source>
</evidence>
<dbReference type="InterPro" id="IPR010662">
    <property type="entry name" value="RBBP9/YdeN"/>
</dbReference>
<dbReference type="InterPro" id="IPR029058">
    <property type="entry name" value="AB_hydrolase_fold"/>
</dbReference>
<dbReference type="Proteomes" id="UP000317496">
    <property type="component" value="Chromosome"/>
</dbReference>
<dbReference type="KEGG" id="fer:FNB15_14790"/>
<dbReference type="Pfam" id="PF06821">
    <property type="entry name" value="Ser_hydrolase"/>
    <property type="match status" value="1"/>
</dbReference>
<gene>
    <name evidence="1" type="ORF">FNB15_14790</name>
</gene>
<keyword evidence="2" id="KW-1185">Reference proteome</keyword>
<accession>A0A516H3W2</accession>
<dbReference type="Gene3D" id="3.40.50.1820">
    <property type="entry name" value="alpha/beta hydrolase"/>
    <property type="match status" value="1"/>
</dbReference>
<keyword evidence="1" id="KW-0378">Hydrolase</keyword>
<dbReference type="GO" id="GO:0016787">
    <property type="term" value="F:hydrolase activity"/>
    <property type="evidence" value="ECO:0007669"/>
    <property type="project" value="UniProtKB-KW"/>
</dbReference>
<name>A0A516H3W2_9PROT</name>
<proteinExistence type="predicted"/>
<reference evidence="1 2" key="1">
    <citation type="submission" date="2019-07" db="EMBL/GenBank/DDBJ databases">
        <title>Genome sequencing for Ferrovibrio sp. K5.</title>
        <authorList>
            <person name="Park S.-J."/>
        </authorList>
    </citation>
    <scope>NUCLEOTIDE SEQUENCE [LARGE SCALE GENOMIC DNA]</scope>
    <source>
        <strain evidence="1 2">K5</strain>
    </source>
</reference>
<dbReference type="AlphaFoldDB" id="A0A516H3W2"/>
<dbReference type="SUPFAM" id="SSF53474">
    <property type="entry name" value="alpha/beta-Hydrolases"/>
    <property type="match status" value="1"/>
</dbReference>
<evidence type="ECO:0000313" key="1">
    <source>
        <dbReference type="EMBL" id="QDO98466.1"/>
    </source>
</evidence>
<sequence>MTRARPPVLIVPGLGNSGPEHWQSHWQRKHPDFTRVEQADWDTPVFADWLARVDAAIAACPSPPLLVTHSLSCSLVARWVERHEGLLHGALLVAPADVDSESHTPPETRGFRPMPLARFTCPAIVVASTNDPYVDFARAQFFASRWHARFVDAGPLGHINSASGLGDWPFGYALLEELMAAAN</sequence>
<dbReference type="RefSeq" id="WP_144069447.1">
    <property type="nucleotide sequence ID" value="NZ_CP041636.1"/>
</dbReference>
<organism evidence="1 2">
    <name type="scientific">Ferrovibrio terrae</name>
    <dbReference type="NCBI Taxonomy" id="2594003"/>
    <lineage>
        <taxon>Bacteria</taxon>
        <taxon>Pseudomonadati</taxon>
        <taxon>Pseudomonadota</taxon>
        <taxon>Alphaproteobacteria</taxon>
        <taxon>Rhodospirillales</taxon>
        <taxon>Rhodospirillaceae</taxon>
        <taxon>Ferrovibrio</taxon>
    </lineage>
</organism>
<dbReference type="OrthoDB" id="9804993at2"/>
<protein>
    <submittedName>
        <fullName evidence="1">Serine hydrolase family protein</fullName>
    </submittedName>
</protein>
<dbReference type="EMBL" id="CP041636">
    <property type="protein sequence ID" value="QDO98466.1"/>
    <property type="molecule type" value="Genomic_DNA"/>
</dbReference>